<reference evidence="1 2" key="1">
    <citation type="submission" date="2016-11" db="EMBL/GenBank/DDBJ databases">
        <title>The macronuclear genome of Stentor coeruleus: a giant cell with tiny introns.</title>
        <authorList>
            <person name="Slabodnick M."/>
            <person name="Ruby J.G."/>
            <person name="Reiff S.B."/>
            <person name="Swart E.C."/>
            <person name="Gosai S."/>
            <person name="Prabakaran S."/>
            <person name="Witkowska E."/>
            <person name="Larue G.E."/>
            <person name="Fisher S."/>
            <person name="Freeman R.M."/>
            <person name="Gunawardena J."/>
            <person name="Chu W."/>
            <person name="Stover N.A."/>
            <person name="Gregory B.D."/>
            <person name="Nowacki M."/>
            <person name="Derisi J."/>
            <person name="Roy S.W."/>
            <person name="Marshall W.F."/>
            <person name="Sood P."/>
        </authorList>
    </citation>
    <scope>NUCLEOTIDE SEQUENCE [LARGE SCALE GENOMIC DNA]</scope>
    <source>
        <strain evidence="1">WM001</strain>
    </source>
</reference>
<evidence type="ECO:0008006" key="3">
    <source>
        <dbReference type="Google" id="ProtNLM"/>
    </source>
</evidence>
<comment type="caution">
    <text evidence="1">The sequence shown here is derived from an EMBL/GenBank/DDBJ whole genome shotgun (WGS) entry which is preliminary data.</text>
</comment>
<sequence length="288" mass="33020">MGCSESLNSEVRLIVNLNTPIFKTNRIDHSAPANTSLKDFCAQIIPSNISADYRDSCKNYKVVIKEKNYSINENLSLYDLTLKENDEITIKASITEQKKVEITMKIFYPQPKEVTLNIRKDTLIRDLLEEHPQFRFIRSDIQLDFDEKIENYDIGNKIKLIVLVGDNNCEDIQKWKIKKTGLILEATCMNKNCVAYKQRICLSLGLGTFDIVNEMSGDNERYCICCKEVLGKAVKFGYCHCEIRGNETGNNGSMLEMVERTKDYIEGVLPLNAENYLVTLTELFKSNH</sequence>
<name>A0A1R2AZT9_9CILI</name>
<proteinExistence type="predicted"/>
<gene>
    <name evidence="1" type="ORF">SteCoe_32260</name>
</gene>
<dbReference type="OrthoDB" id="322649at2759"/>
<dbReference type="Proteomes" id="UP000187209">
    <property type="component" value="Unassembled WGS sequence"/>
</dbReference>
<evidence type="ECO:0000313" key="2">
    <source>
        <dbReference type="Proteomes" id="UP000187209"/>
    </source>
</evidence>
<evidence type="ECO:0000313" key="1">
    <source>
        <dbReference type="EMBL" id="OMJ69890.1"/>
    </source>
</evidence>
<organism evidence="1 2">
    <name type="scientific">Stentor coeruleus</name>
    <dbReference type="NCBI Taxonomy" id="5963"/>
    <lineage>
        <taxon>Eukaryota</taxon>
        <taxon>Sar</taxon>
        <taxon>Alveolata</taxon>
        <taxon>Ciliophora</taxon>
        <taxon>Postciliodesmatophora</taxon>
        <taxon>Heterotrichea</taxon>
        <taxon>Heterotrichida</taxon>
        <taxon>Stentoridae</taxon>
        <taxon>Stentor</taxon>
    </lineage>
</organism>
<dbReference type="AlphaFoldDB" id="A0A1R2AZT9"/>
<protein>
    <recommendedName>
        <fullName evidence="3">Ubiquitin-like domain-containing protein</fullName>
    </recommendedName>
</protein>
<accession>A0A1R2AZT9</accession>
<dbReference type="EMBL" id="MPUH01001146">
    <property type="protein sequence ID" value="OMJ69890.1"/>
    <property type="molecule type" value="Genomic_DNA"/>
</dbReference>
<keyword evidence="2" id="KW-1185">Reference proteome</keyword>